<proteinExistence type="predicted"/>
<name>A0AAV7GIW8_DENCH</name>
<reference evidence="1 2" key="1">
    <citation type="journal article" date="2021" name="Hortic Res">
        <title>Chromosome-scale assembly of the Dendrobium chrysotoxum genome enhances the understanding of orchid evolution.</title>
        <authorList>
            <person name="Zhang Y."/>
            <person name="Zhang G.Q."/>
            <person name="Zhang D."/>
            <person name="Liu X.D."/>
            <person name="Xu X.Y."/>
            <person name="Sun W.H."/>
            <person name="Yu X."/>
            <person name="Zhu X."/>
            <person name="Wang Z.W."/>
            <person name="Zhao X."/>
            <person name="Zhong W.Y."/>
            <person name="Chen H."/>
            <person name="Yin W.L."/>
            <person name="Huang T."/>
            <person name="Niu S.C."/>
            <person name="Liu Z.J."/>
        </authorList>
    </citation>
    <scope>NUCLEOTIDE SEQUENCE [LARGE SCALE GENOMIC DNA]</scope>
    <source>
        <strain evidence="1">Lindl</strain>
    </source>
</reference>
<dbReference type="PANTHER" id="PTHR33144:SF25">
    <property type="entry name" value="DUF4216 DOMAIN-CONTAINING PROTEIN"/>
    <property type="match status" value="1"/>
</dbReference>
<gene>
    <name evidence="1" type="ORF">IEQ34_014052</name>
</gene>
<sequence>MGSPWRTYSSYRTLDQLLSVFSSPLLSFVQLKRSERSIAATVGEEHTAHLARYSPHAKTHLACPSSVIYQKIIRTINIIEEPVLFKSWKSSLVENNRRIFFLFSICLDMTGRNTYGRAKKVVSRGGSSRGFETPSTTIHLYSTCDQSQEEHECSGTQQSPRHSTCEQIHTPNDGILLINEQGLPVHCRGRTTCIDIQNMPPGTRVHIEVNENNVPSNILESVLLGSYLGVIARDPVLAPISFPNWRNKGMEPFKRKMLAEVEFAFPGHIRYCILQSLGVKWRNHKTNLKDEHWDSRPIEEIMESIPAGVDAAQWCQLVTHSPFFGSASSPSRSSTALVWGNAALKPLSCTTIAPIYTVASLCSLSFSVEALEKIAPRLTVFHNDHSNIT</sequence>
<evidence type="ECO:0000313" key="1">
    <source>
        <dbReference type="EMBL" id="KAH0456145.1"/>
    </source>
</evidence>
<dbReference type="PANTHER" id="PTHR33144">
    <property type="entry name" value="OS10G0409366 PROTEIN-RELATED"/>
    <property type="match status" value="1"/>
</dbReference>
<dbReference type="EMBL" id="JAGFBR010000013">
    <property type="protein sequence ID" value="KAH0456145.1"/>
    <property type="molecule type" value="Genomic_DNA"/>
</dbReference>
<dbReference type="AlphaFoldDB" id="A0AAV7GIW8"/>
<protein>
    <submittedName>
        <fullName evidence="1">Uncharacterized protein</fullName>
    </submittedName>
</protein>
<dbReference type="Proteomes" id="UP000775213">
    <property type="component" value="Unassembled WGS sequence"/>
</dbReference>
<keyword evidence="2" id="KW-1185">Reference proteome</keyword>
<accession>A0AAV7GIW8</accession>
<comment type="caution">
    <text evidence="1">The sequence shown here is derived from an EMBL/GenBank/DDBJ whole genome shotgun (WGS) entry which is preliminary data.</text>
</comment>
<organism evidence="1 2">
    <name type="scientific">Dendrobium chrysotoxum</name>
    <name type="common">Orchid</name>
    <dbReference type="NCBI Taxonomy" id="161865"/>
    <lineage>
        <taxon>Eukaryota</taxon>
        <taxon>Viridiplantae</taxon>
        <taxon>Streptophyta</taxon>
        <taxon>Embryophyta</taxon>
        <taxon>Tracheophyta</taxon>
        <taxon>Spermatophyta</taxon>
        <taxon>Magnoliopsida</taxon>
        <taxon>Liliopsida</taxon>
        <taxon>Asparagales</taxon>
        <taxon>Orchidaceae</taxon>
        <taxon>Epidendroideae</taxon>
        <taxon>Malaxideae</taxon>
        <taxon>Dendrobiinae</taxon>
        <taxon>Dendrobium</taxon>
    </lineage>
</organism>
<evidence type="ECO:0000313" key="2">
    <source>
        <dbReference type="Proteomes" id="UP000775213"/>
    </source>
</evidence>